<dbReference type="Pfam" id="PF07729">
    <property type="entry name" value="FCD"/>
    <property type="match status" value="1"/>
</dbReference>
<keyword evidence="7" id="KW-1185">Reference proteome</keyword>
<feature type="region of interest" description="Disordered" evidence="4">
    <location>
        <begin position="1"/>
        <end position="20"/>
    </location>
</feature>
<organism evidence="6 7">
    <name type="scientific">Streptomyces sp. 900105755</name>
    <dbReference type="NCBI Taxonomy" id="3154389"/>
    <lineage>
        <taxon>Bacteria</taxon>
        <taxon>Bacillati</taxon>
        <taxon>Actinomycetota</taxon>
        <taxon>Actinomycetes</taxon>
        <taxon>Kitasatosporales</taxon>
        <taxon>Streptomycetaceae</taxon>
        <taxon>Streptomyces</taxon>
    </lineage>
</organism>
<gene>
    <name evidence="6" type="ORF">ABT211_34625</name>
</gene>
<dbReference type="InterPro" id="IPR008920">
    <property type="entry name" value="TF_FadR/GntR_C"/>
</dbReference>
<dbReference type="Proteomes" id="UP001490365">
    <property type="component" value="Unassembled WGS sequence"/>
</dbReference>
<evidence type="ECO:0000259" key="5">
    <source>
        <dbReference type="Pfam" id="PF07729"/>
    </source>
</evidence>
<sequence>MQAGPARPSGPGPSAPWRARTVDDTFDATLAEHRAITDAIREGDSETARLRMLEHHERDRDTRIRQKVRRDTGGGTWTD</sequence>
<accession>A0ABV1TQT7</accession>
<dbReference type="Gene3D" id="1.20.120.530">
    <property type="entry name" value="GntR ligand-binding domain-like"/>
    <property type="match status" value="1"/>
</dbReference>
<name>A0ABV1TQT7_9ACTN</name>
<dbReference type="RefSeq" id="WP_351960697.1">
    <property type="nucleotide sequence ID" value="NZ_JBEOZM010000021.1"/>
</dbReference>
<evidence type="ECO:0000256" key="1">
    <source>
        <dbReference type="ARBA" id="ARBA00023015"/>
    </source>
</evidence>
<feature type="domain" description="GntR C-terminal" evidence="5">
    <location>
        <begin position="19"/>
        <end position="57"/>
    </location>
</feature>
<evidence type="ECO:0000313" key="7">
    <source>
        <dbReference type="Proteomes" id="UP001490365"/>
    </source>
</evidence>
<comment type="caution">
    <text evidence="6">The sequence shown here is derived from an EMBL/GenBank/DDBJ whole genome shotgun (WGS) entry which is preliminary data.</text>
</comment>
<proteinExistence type="predicted"/>
<keyword evidence="3" id="KW-0804">Transcription</keyword>
<dbReference type="SUPFAM" id="SSF48008">
    <property type="entry name" value="GntR ligand-binding domain-like"/>
    <property type="match status" value="1"/>
</dbReference>
<evidence type="ECO:0000256" key="4">
    <source>
        <dbReference type="SAM" id="MobiDB-lite"/>
    </source>
</evidence>
<keyword evidence="1" id="KW-0805">Transcription regulation</keyword>
<evidence type="ECO:0000256" key="2">
    <source>
        <dbReference type="ARBA" id="ARBA00023125"/>
    </source>
</evidence>
<dbReference type="InterPro" id="IPR011711">
    <property type="entry name" value="GntR_C"/>
</dbReference>
<evidence type="ECO:0000313" key="6">
    <source>
        <dbReference type="EMBL" id="MER6272381.1"/>
    </source>
</evidence>
<keyword evidence="2" id="KW-0238">DNA-binding</keyword>
<protein>
    <submittedName>
        <fullName evidence="6">FCD domain-containing protein</fullName>
    </submittedName>
</protein>
<dbReference type="EMBL" id="JBEOZM010000021">
    <property type="protein sequence ID" value="MER6272381.1"/>
    <property type="molecule type" value="Genomic_DNA"/>
</dbReference>
<evidence type="ECO:0000256" key="3">
    <source>
        <dbReference type="ARBA" id="ARBA00023163"/>
    </source>
</evidence>
<reference evidence="6 7" key="1">
    <citation type="submission" date="2024-06" db="EMBL/GenBank/DDBJ databases">
        <title>The Natural Products Discovery Center: Release of the First 8490 Sequenced Strains for Exploring Actinobacteria Biosynthetic Diversity.</title>
        <authorList>
            <person name="Kalkreuter E."/>
            <person name="Kautsar S.A."/>
            <person name="Yang D."/>
            <person name="Bader C.D."/>
            <person name="Teijaro C.N."/>
            <person name="Fluegel L."/>
            <person name="Davis C.M."/>
            <person name="Simpson J.R."/>
            <person name="Lauterbach L."/>
            <person name="Steele A.D."/>
            <person name="Gui C."/>
            <person name="Meng S."/>
            <person name="Li G."/>
            <person name="Viehrig K."/>
            <person name="Ye F."/>
            <person name="Su P."/>
            <person name="Kiefer A.F."/>
            <person name="Nichols A."/>
            <person name="Cepeda A.J."/>
            <person name="Yan W."/>
            <person name="Fan B."/>
            <person name="Jiang Y."/>
            <person name="Adhikari A."/>
            <person name="Zheng C.-J."/>
            <person name="Schuster L."/>
            <person name="Cowan T.M."/>
            <person name="Smanski M.J."/>
            <person name="Chevrette M.G."/>
            <person name="De Carvalho L.P.S."/>
            <person name="Shen B."/>
        </authorList>
    </citation>
    <scope>NUCLEOTIDE SEQUENCE [LARGE SCALE GENOMIC DNA]</scope>
    <source>
        <strain evidence="6 7">NPDC001694</strain>
    </source>
</reference>